<proteinExistence type="predicted"/>
<accession>A0AA88I0C2</accession>
<evidence type="ECO:0000313" key="12">
    <source>
        <dbReference type="Proteomes" id="UP001187531"/>
    </source>
</evidence>
<protein>
    <submittedName>
        <fullName evidence="11">Uncharacterized protein</fullName>
    </submittedName>
</protein>
<keyword evidence="2" id="KW-0343">GTPase activation</keyword>
<dbReference type="Pfam" id="PF01412">
    <property type="entry name" value="ArfGap"/>
    <property type="match status" value="1"/>
</dbReference>
<dbReference type="SMART" id="SM00105">
    <property type="entry name" value="ArfGap"/>
    <property type="match status" value="1"/>
</dbReference>
<feature type="domain" description="PH" evidence="9">
    <location>
        <begin position="128"/>
        <end position="228"/>
    </location>
</feature>
<dbReference type="GO" id="GO:0005886">
    <property type="term" value="C:plasma membrane"/>
    <property type="evidence" value="ECO:0007669"/>
    <property type="project" value="TreeGrafter"/>
</dbReference>
<evidence type="ECO:0000259" key="10">
    <source>
        <dbReference type="PROSITE" id="PS50115"/>
    </source>
</evidence>
<dbReference type="GO" id="GO:0005096">
    <property type="term" value="F:GTPase activator activity"/>
    <property type="evidence" value="ECO:0007669"/>
    <property type="project" value="UniProtKB-KW"/>
</dbReference>
<comment type="caution">
    <text evidence="11">The sequence shown here is derived from an EMBL/GenBank/DDBJ whole genome shotgun (WGS) entry which is preliminary data.</text>
</comment>
<feature type="domain" description="PH" evidence="9">
    <location>
        <begin position="250"/>
        <end position="352"/>
    </location>
</feature>
<dbReference type="InterPro" id="IPR001164">
    <property type="entry name" value="ArfGAP_dom"/>
</dbReference>
<dbReference type="InterPro" id="IPR037849">
    <property type="entry name" value="PH1_ADAP"/>
</dbReference>
<reference evidence="11" key="1">
    <citation type="submission" date="2023-07" db="EMBL/GenBank/DDBJ databases">
        <title>Chromosome-level genome assembly of Artemia franciscana.</title>
        <authorList>
            <person name="Jo E."/>
        </authorList>
    </citation>
    <scope>NUCLEOTIDE SEQUENCE</scope>
    <source>
        <tissue evidence="11">Whole body</tissue>
    </source>
</reference>
<dbReference type="SMART" id="SM00233">
    <property type="entry name" value="PH"/>
    <property type="match status" value="2"/>
</dbReference>
<dbReference type="PRINTS" id="PR00405">
    <property type="entry name" value="REVINTRACTNG"/>
</dbReference>
<evidence type="ECO:0000259" key="9">
    <source>
        <dbReference type="PROSITE" id="PS50003"/>
    </source>
</evidence>
<dbReference type="PROSITE" id="PS50003">
    <property type="entry name" value="PH_DOMAIN"/>
    <property type="match status" value="2"/>
</dbReference>
<comment type="subcellular location">
    <subcellularLocation>
        <location evidence="1">Cytoplasm</location>
    </subcellularLocation>
</comment>
<dbReference type="InterPro" id="IPR011993">
    <property type="entry name" value="PH-like_dom_sf"/>
</dbReference>
<evidence type="ECO:0000256" key="5">
    <source>
        <dbReference type="ARBA" id="ARBA00022737"/>
    </source>
</evidence>
<dbReference type="SUPFAM" id="SSF50729">
    <property type="entry name" value="PH domain-like"/>
    <property type="match status" value="2"/>
</dbReference>
<evidence type="ECO:0000313" key="11">
    <source>
        <dbReference type="EMBL" id="KAK2714092.1"/>
    </source>
</evidence>
<keyword evidence="6 8" id="KW-0863">Zinc-finger</keyword>
<gene>
    <name evidence="11" type="ORF">QYM36_008624</name>
</gene>
<dbReference type="InterPro" id="IPR052589">
    <property type="entry name" value="Arf-GAP_dual-PH_domain"/>
</dbReference>
<evidence type="ECO:0000256" key="4">
    <source>
        <dbReference type="ARBA" id="ARBA00022723"/>
    </source>
</evidence>
<sequence>MGEKNRQFLELLKKPGNDKCVDCSSKSVEYASYNMGVFLCPTCAGLHRGLGVHLSKVKHLKLDHWEDSQIRRLEEVGNINANRKYEERVPACYRRPGEGDSSVLRDQWIRAKYEREEFIYPEKQVYRRGFMEGYLMKRGKDGDQCKSRRFVLQESEDSLKYFIKERKEPKTVVRISTLNVYFAPEKIGIPTSLQFTFPHGSTTRHIYVYHESAETIVQWYMALRCAKLNRLMVAYPSASEYILAENVMHDFLKEGWLTKSGPKQSDGYRKRWFSLDRRRLMYHESKLEPVPKGEIFLGHRSEGFFLRLGSPSGFKEVGFSFTLTTPDRQYLLSSEKDEDRSQWMRWIDYVIDREITFEDSILWDKIRRRN</sequence>
<keyword evidence="4" id="KW-0479">Metal-binding</keyword>
<dbReference type="CDD" id="cd13252">
    <property type="entry name" value="PH1_ADAP"/>
    <property type="match status" value="1"/>
</dbReference>
<dbReference type="InterPro" id="IPR037851">
    <property type="entry name" value="PH2_ADAP"/>
</dbReference>
<evidence type="ECO:0000256" key="6">
    <source>
        <dbReference type="ARBA" id="ARBA00022771"/>
    </source>
</evidence>
<dbReference type="Gene3D" id="2.30.29.30">
    <property type="entry name" value="Pleckstrin-homology domain (PH domain)/Phosphotyrosine-binding domain (PTB)"/>
    <property type="match status" value="2"/>
</dbReference>
<evidence type="ECO:0000256" key="1">
    <source>
        <dbReference type="ARBA" id="ARBA00004496"/>
    </source>
</evidence>
<dbReference type="FunFam" id="2.30.29.30:FF:000080">
    <property type="entry name" value="Arf-GAP with dual PH domain-containing protein 1"/>
    <property type="match status" value="1"/>
</dbReference>
<dbReference type="Gene3D" id="1.10.220.150">
    <property type="entry name" value="Arf GTPase activating protein"/>
    <property type="match status" value="1"/>
</dbReference>
<dbReference type="InterPro" id="IPR037278">
    <property type="entry name" value="ARFGAP/RecO"/>
</dbReference>
<dbReference type="PANTHER" id="PTHR46021">
    <property type="entry name" value="ARF-GAP WITH DUAL PH DOMAIN-CONTAINING PROTEIN 1-LIKE PROTEIN"/>
    <property type="match status" value="1"/>
</dbReference>
<dbReference type="PANTHER" id="PTHR46021:SF2">
    <property type="entry name" value="ARF-GAP WITH DUAL PH DOMAIN-CONTAINING PROTEIN 1"/>
    <property type="match status" value="1"/>
</dbReference>
<dbReference type="CDD" id="cd01251">
    <property type="entry name" value="PH2_ADAP"/>
    <property type="match status" value="1"/>
</dbReference>
<keyword evidence="3" id="KW-0963">Cytoplasm</keyword>
<dbReference type="GO" id="GO:0005737">
    <property type="term" value="C:cytoplasm"/>
    <property type="evidence" value="ECO:0007669"/>
    <property type="project" value="UniProtKB-SubCell"/>
</dbReference>
<dbReference type="GO" id="GO:0005547">
    <property type="term" value="F:phosphatidylinositol-3,4,5-trisphosphate binding"/>
    <property type="evidence" value="ECO:0007669"/>
    <property type="project" value="TreeGrafter"/>
</dbReference>
<dbReference type="InterPro" id="IPR038508">
    <property type="entry name" value="ArfGAP_dom_sf"/>
</dbReference>
<dbReference type="EMBL" id="JAVRJZ010000013">
    <property type="protein sequence ID" value="KAK2714092.1"/>
    <property type="molecule type" value="Genomic_DNA"/>
</dbReference>
<dbReference type="SUPFAM" id="SSF57863">
    <property type="entry name" value="ArfGap/RecO-like zinc finger"/>
    <property type="match status" value="1"/>
</dbReference>
<dbReference type="AlphaFoldDB" id="A0AA88I0C2"/>
<evidence type="ECO:0000256" key="3">
    <source>
        <dbReference type="ARBA" id="ARBA00022490"/>
    </source>
</evidence>
<dbReference type="FunFam" id="2.30.29.30:FF:000099">
    <property type="entry name" value="Arf-GAP with dual PH domain-containing protein 1"/>
    <property type="match status" value="1"/>
</dbReference>
<dbReference type="Pfam" id="PF00169">
    <property type="entry name" value="PH"/>
    <property type="match status" value="2"/>
</dbReference>
<keyword evidence="7" id="KW-0862">Zinc</keyword>
<dbReference type="FunFam" id="1.10.220.150:FF:000011">
    <property type="entry name" value="Arf-GAP with dual PH domain-containing protein 1"/>
    <property type="match status" value="1"/>
</dbReference>
<organism evidence="11 12">
    <name type="scientific">Artemia franciscana</name>
    <name type="common">Brine shrimp</name>
    <name type="synonym">Artemia sanfranciscana</name>
    <dbReference type="NCBI Taxonomy" id="6661"/>
    <lineage>
        <taxon>Eukaryota</taxon>
        <taxon>Metazoa</taxon>
        <taxon>Ecdysozoa</taxon>
        <taxon>Arthropoda</taxon>
        <taxon>Crustacea</taxon>
        <taxon>Branchiopoda</taxon>
        <taxon>Anostraca</taxon>
        <taxon>Artemiidae</taxon>
        <taxon>Artemia</taxon>
    </lineage>
</organism>
<evidence type="ECO:0000256" key="8">
    <source>
        <dbReference type="PROSITE-ProRule" id="PRU00288"/>
    </source>
</evidence>
<dbReference type="GO" id="GO:0008270">
    <property type="term" value="F:zinc ion binding"/>
    <property type="evidence" value="ECO:0007669"/>
    <property type="project" value="UniProtKB-KW"/>
</dbReference>
<dbReference type="Proteomes" id="UP001187531">
    <property type="component" value="Unassembled WGS sequence"/>
</dbReference>
<dbReference type="GO" id="GO:1902936">
    <property type="term" value="F:phosphatidylinositol bisphosphate binding"/>
    <property type="evidence" value="ECO:0007669"/>
    <property type="project" value="InterPro"/>
</dbReference>
<evidence type="ECO:0000256" key="7">
    <source>
        <dbReference type="ARBA" id="ARBA00022833"/>
    </source>
</evidence>
<keyword evidence="12" id="KW-1185">Reference proteome</keyword>
<name>A0AA88I0C2_ARTSF</name>
<dbReference type="InterPro" id="IPR001849">
    <property type="entry name" value="PH_domain"/>
</dbReference>
<feature type="domain" description="Arf-GAP" evidence="10">
    <location>
        <begin position="6"/>
        <end position="126"/>
    </location>
</feature>
<dbReference type="PROSITE" id="PS50115">
    <property type="entry name" value="ARFGAP"/>
    <property type="match status" value="1"/>
</dbReference>
<keyword evidence="5" id="KW-0677">Repeat</keyword>
<evidence type="ECO:0000256" key="2">
    <source>
        <dbReference type="ARBA" id="ARBA00022468"/>
    </source>
</evidence>